<sequence>MVNSLAILLLFASSSLQSAIQPLPRQQDQDASSTIHSINIPTETPAVESLTLDIFDSQIDKDFAWPDTSEDSGPANSLACKNCTITGQLILTQGEVEMTDWVGELTEQILNEDEELDLIKSGFFQLELNGFESSHLLKAVVSHELEVTVELFTTSVKGFKIANLGVAGLSFQPQLVFTVNTDVPVELEWGFSVKIPSKSTIRLDIGEFSESKLTGFDAVTISALPFNTNVSDATISIQTELRSYLPLGISFLDERIVLQGGPYLSLPSISTTISQLSTDTVNENCEPGTNPQTEAFRSAYPNLTHVVSEVGMKAGFEFNAVFKTAVDLPDVDLPFLPPIDLPDINVPFREFTKTYVHEMVSPTLQALPTACLAFKRETGMVQAAVEAEVINAPLETPTDAQADVPPDAQKAQPPKEGAGTVLSSPFSATSVAGSVLVGMWVMAIGLVL</sequence>
<evidence type="ECO:0000313" key="4">
    <source>
        <dbReference type="Proteomes" id="UP000799440"/>
    </source>
</evidence>
<keyword evidence="2" id="KW-0732">Signal</keyword>
<evidence type="ECO:0008006" key="5">
    <source>
        <dbReference type="Google" id="ProtNLM"/>
    </source>
</evidence>
<evidence type="ECO:0000256" key="1">
    <source>
        <dbReference type="SAM" id="MobiDB-lite"/>
    </source>
</evidence>
<gene>
    <name evidence="3" type="ORF">M011DRAFT_478261</name>
</gene>
<feature type="signal peptide" evidence="2">
    <location>
        <begin position="1"/>
        <end position="19"/>
    </location>
</feature>
<dbReference type="EMBL" id="MU006578">
    <property type="protein sequence ID" value="KAF2746267.1"/>
    <property type="molecule type" value="Genomic_DNA"/>
</dbReference>
<feature type="chain" id="PRO_5025572672" description="GPI anchored protein" evidence="2">
    <location>
        <begin position="20"/>
        <end position="448"/>
    </location>
</feature>
<feature type="region of interest" description="Disordered" evidence="1">
    <location>
        <begin position="396"/>
        <end position="422"/>
    </location>
</feature>
<keyword evidence="4" id="KW-1185">Reference proteome</keyword>
<proteinExistence type="predicted"/>
<dbReference type="Proteomes" id="UP000799440">
    <property type="component" value="Unassembled WGS sequence"/>
</dbReference>
<evidence type="ECO:0000313" key="3">
    <source>
        <dbReference type="EMBL" id="KAF2746267.1"/>
    </source>
</evidence>
<organism evidence="3 4">
    <name type="scientific">Sporormia fimetaria CBS 119925</name>
    <dbReference type="NCBI Taxonomy" id="1340428"/>
    <lineage>
        <taxon>Eukaryota</taxon>
        <taxon>Fungi</taxon>
        <taxon>Dikarya</taxon>
        <taxon>Ascomycota</taxon>
        <taxon>Pezizomycotina</taxon>
        <taxon>Dothideomycetes</taxon>
        <taxon>Pleosporomycetidae</taxon>
        <taxon>Pleosporales</taxon>
        <taxon>Sporormiaceae</taxon>
        <taxon>Sporormia</taxon>
    </lineage>
</organism>
<evidence type="ECO:0000256" key="2">
    <source>
        <dbReference type="SAM" id="SignalP"/>
    </source>
</evidence>
<protein>
    <recommendedName>
        <fullName evidence="5">GPI anchored protein</fullName>
    </recommendedName>
</protein>
<reference evidence="3" key="1">
    <citation type="journal article" date="2020" name="Stud. Mycol.">
        <title>101 Dothideomycetes genomes: a test case for predicting lifestyles and emergence of pathogens.</title>
        <authorList>
            <person name="Haridas S."/>
            <person name="Albert R."/>
            <person name="Binder M."/>
            <person name="Bloem J."/>
            <person name="Labutti K."/>
            <person name="Salamov A."/>
            <person name="Andreopoulos B."/>
            <person name="Baker S."/>
            <person name="Barry K."/>
            <person name="Bills G."/>
            <person name="Bluhm B."/>
            <person name="Cannon C."/>
            <person name="Castanera R."/>
            <person name="Culley D."/>
            <person name="Daum C."/>
            <person name="Ezra D."/>
            <person name="Gonzalez J."/>
            <person name="Henrissat B."/>
            <person name="Kuo A."/>
            <person name="Liang C."/>
            <person name="Lipzen A."/>
            <person name="Lutzoni F."/>
            <person name="Magnuson J."/>
            <person name="Mondo S."/>
            <person name="Nolan M."/>
            <person name="Ohm R."/>
            <person name="Pangilinan J."/>
            <person name="Park H.-J."/>
            <person name="Ramirez L."/>
            <person name="Alfaro M."/>
            <person name="Sun H."/>
            <person name="Tritt A."/>
            <person name="Yoshinaga Y."/>
            <person name="Zwiers L.-H."/>
            <person name="Turgeon B."/>
            <person name="Goodwin S."/>
            <person name="Spatafora J."/>
            <person name="Crous P."/>
            <person name="Grigoriev I."/>
        </authorList>
    </citation>
    <scope>NUCLEOTIDE SEQUENCE</scope>
    <source>
        <strain evidence="3">CBS 119925</strain>
    </source>
</reference>
<dbReference type="OrthoDB" id="5382170at2759"/>
<accession>A0A6A6VAV0</accession>
<dbReference type="AlphaFoldDB" id="A0A6A6VAV0"/>
<name>A0A6A6VAV0_9PLEO</name>